<dbReference type="SUPFAM" id="SSF54236">
    <property type="entry name" value="Ubiquitin-like"/>
    <property type="match status" value="1"/>
</dbReference>
<protein>
    <recommendedName>
        <fullName evidence="3">UBX domain-containing protein</fullName>
    </recommendedName>
</protein>
<dbReference type="SMART" id="SM00166">
    <property type="entry name" value="UBX"/>
    <property type="match status" value="1"/>
</dbReference>
<feature type="compositionally biased region" description="Basic and acidic residues" evidence="1">
    <location>
        <begin position="455"/>
        <end position="465"/>
    </location>
</feature>
<feature type="region of interest" description="Disordered" evidence="1">
    <location>
        <begin position="111"/>
        <end position="162"/>
    </location>
</feature>
<proteinExistence type="predicted"/>
<evidence type="ECO:0000313" key="4">
    <source>
        <dbReference type="EMBL" id="RYO78381.1"/>
    </source>
</evidence>
<dbReference type="InterPro" id="IPR029071">
    <property type="entry name" value="Ubiquitin-like_domsf"/>
</dbReference>
<evidence type="ECO:0000259" key="3">
    <source>
        <dbReference type="PROSITE" id="PS50033"/>
    </source>
</evidence>
<feature type="compositionally biased region" description="Polar residues" evidence="1">
    <location>
        <begin position="291"/>
        <end position="306"/>
    </location>
</feature>
<feature type="transmembrane region" description="Helical" evidence="2">
    <location>
        <begin position="418"/>
        <end position="445"/>
    </location>
</feature>
<evidence type="ECO:0000256" key="2">
    <source>
        <dbReference type="SAM" id="Phobius"/>
    </source>
</evidence>
<dbReference type="Gene3D" id="3.10.20.90">
    <property type="entry name" value="Phosphatidylinositol 3-kinase Catalytic Subunit, Chain A, domain 1"/>
    <property type="match status" value="1"/>
</dbReference>
<dbReference type="PROSITE" id="PS50033">
    <property type="entry name" value="UBX"/>
    <property type="match status" value="1"/>
</dbReference>
<evidence type="ECO:0000313" key="5">
    <source>
        <dbReference type="Proteomes" id="UP000294003"/>
    </source>
</evidence>
<feature type="region of interest" description="Disordered" evidence="1">
    <location>
        <begin position="176"/>
        <end position="217"/>
    </location>
</feature>
<organism evidence="4 5">
    <name type="scientific">Monosporascus cannonballus</name>
    <dbReference type="NCBI Taxonomy" id="155416"/>
    <lineage>
        <taxon>Eukaryota</taxon>
        <taxon>Fungi</taxon>
        <taxon>Dikarya</taxon>
        <taxon>Ascomycota</taxon>
        <taxon>Pezizomycotina</taxon>
        <taxon>Sordariomycetes</taxon>
        <taxon>Xylariomycetidae</taxon>
        <taxon>Xylariales</taxon>
        <taxon>Xylariales incertae sedis</taxon>
        <taxon>Monosporascus</taxon>
    </lineage>
</organism>
<dbReference type="Proteomes" id="UP000294003">
    <property type="component" value="Unassembled WGS sequence"/>
</dbReference>
<reference evidence="4 5" key="1">
    <citation type="submission" date="2018-06" db="EMBL/GenBank/DDBJ databases">
        <title>Complete Genomes of Monosporascus.</title>
        <authorList>
            <person name="Robinson A.J."/>
            <person name="Natvig D.O."/>
        </authorList>
    </citation>
    <scope>NUCLEOTIDE SEQUENCE [LARGE SCALE GENOMIC DNA]</scope>
    <source>
        <strain evidence="4 5">CBS 609.92</strain>
    </source>
</reference>
<feature type="compositionally biased region" description="Basic and acidic residues" evidence="1">
    <location>
        <begin position="252"/>
        <end position="262"/>
    </location>
</feature>
<accession>A0ABY0H000</accession>
<dbReference type="Pfam" id="PF23187">
    <property type="entry name" value="UBX7_N"/>
    <property type="match status" value="1"/>
</dbReference>
<sequence length="521" mass="55983">MFFQGSLQEGINTALQEAKLVVCFVTDEGSESELWENGFLADESLKSSLESQAVALRLQAGSQEAGYLEALFPVPRKPTLVMIQNGQLKEYIAAGTSREEFLRRAHAALGIPRGQNQQQPRATATPAAQTLEQSRAAAPATPTAEGNGAPPPASSSGGMTQDARVRAALAERAKRLEADKKAKDAAAKAEAEARAKARREVVDPSGAESSSANNNVKAAERKYADELRQRKQQAAEERRRILRRIEDDRLERKEREAQERQARLLAQATDPEAPSDGGSGGNYGFDGSSSPLPSVGTTSPTSNTRTGARGGAGSDHCNLQVRLLDGSTMRARFPASGTLSGDVRPWIDSNRTDGSDAPYTFRVVLTPLPNRAVDAGEETGSTLAELGLTPSATLVLVPVPQFAEAYYGRSSSPDGGSLLWRALAFVWGIPAGILGMLAGFLFGWGRGGPQQRRQRRDEVGRRGSGGDEVELDDAPARGTTSSARIRGFDNAEDRRRDAQFYNGNSLNFEPRRDDDEDGGER</sequence>
<gene>
    <name evidence="4" type="ORF">DL762_008718</name>
</gene>
<keyword evidence="2" id="KW-0472">Membrane</keyword>
<dbReference type="InterPro" id="IPR001012">
    <property type="entry name" value="UBX_dom"/>
</dbReference>
<keyword evidence="2" id="KW-1133">Transmembrane helix</keyword>
<name>A0ABY0H000_9PEZI</name>
<feature type="domain" description="UBX" evidence="3">
    <location>
        <begin position="312"/>
        <end position="396"/>
    </location>
</feature>
<keyword evidence="2" id="KW-0812">Transmembrane</keyword>
<feature type="compositionally biased region" description="Basic and acidic residues" evidence="1">
    <location>
        <begin position="486"/>
        <end position="498"/>
    </location>
</feature>
<feature type="region of interest" description="Disordered" evidence="1">
    <location>
        <begin position="252"/>
        <end position="316"/>
    </location>
</feature>
<dbReference type="Pfam" id="PF00789">
    <property type="entry name" value="UBX"/>
    <property type="match status" value="1"/>
</dbReference>
<dbReference type="PANTHER" id="PTHR46424:SF1">
    <property type="entry name" value="UBX DOMAIN-CONTAINING PROTEIN 4"/>
    <property type="match status" value="1"/>
</dbReference>
<feature type="compositionally biased region" description="Basic and acidic residues" evidence="1">
    <location>
        <begin position="176"/>
        <end position="202"/>
    </location>
</feature>
<evidence type="ECO:0000256" key="1">
    <source>
        <dbReference type="SAM" id="MobiDB-lite"/>
    </source>
</evidence>
<feature type="region of interest" description="Disordered" evidence="1">
    <location>
        <begin position="447"/>
        <end position="521"/>
    </location>
</feature>
<comment type="caution">
    <text evidence="4">The sequence shown here is derived from an EMBL/GenBank/DDBJ whole genome shotgun (WGS) entry which is preliminary data.</text>
</comment>
<dbReference type="PANTHER" id="PTHR46424">
    <property type="entry name" value="UBX DOMAIN-CONTAINING PROTEIN 4"/>
    <property type="match status" value="1"/>
</dbReference>
<dbReference type="EMBL" id="QJNS01000387">
    <property type="protein sequence ID" value="RYO78381.1"/>
    <property type="molecule type" value="Genomic_DNA"/>
</dbReference>
<feature type="compositionally biased region" description="Low complexity" evidence="1">
    <location>
        <begin position="117"/>
        <end position="130"/>
    </location>
</feature>
<feature type="compositionally biased region" description="Polar residues" evidence="1">
    <location>
        <begin position="207"/>
        <end position="216"/>
    </location>
</feature>
<keyword evidence="5" id="KW-1185">Reference proteome</keyword>